<reference evidence="7" key="2">
    <citation type="submission" date="2025-09" db="UniProtKB">
        <authorList>
            <consortium name="Ensembl"/>
        </authorList>
    </citation>
    <scope>IDENTIFICATION</scope>
</reference>
<keyword evidence="8" id="KW-1185">Reference proteome</keyword>
<keyword evidence="3 6" id="KW-0812">Transmembrane</keyword>
<feature type="transmembrane region" description="Helical" evidence="6">
    <location>
        <begin position="36"/>
        <end position="60"/>
    </location>
</feature>
<feature type="transmembrane region" description="Helical" evidence="6">
    <location>
        <begin position="72"/>
        <end position="92"/>
    </location>
</feature>
<dbReference type="OMA" id="EQNSKEC"/>
<evidence type="ECO:0000256" key="6">
    <source>
        <dbReference type="RuleBase" id="RU363088"/>
    </source>
</evidence>
<keyword evidence="4 6" id="KW-1133">Transmembrane helix</keyword>
<protein>
    <submittedName>
        <fullName evidence="7">Epithelial membrane protein 1</fullName>
    </submittedName>
</protein>
<reference evidence="7" key="1">
    <citation type="submission" date="2025-08" db="UniProtKB">
        <authorList>
            <consortium name="Ensembl"/>
        </authorList>
    </citation>
    <scope>IDENTIFICATION</scope>
</reference>
<dbReference type="PRINTS" id="PR01453">
    <property type="entry name" value="EPMEMFAMILY"/>
</dbReference>
<evidence type="ECO:0000256" key="1">
    <source>
        <dbReference type="ARBA" id="ARBA00004141"/>
    </source>
</evidence>
<evidence type="ECO:0000256" key="3">
    <source>
        <dbReference type="ARBA" id="ARBA00022692"/>
    </source>
</evidence>
<proteinExistence type="inferred from homology"/>
<dbReference type="InterPro" id="IPR004032">
    <property type="entry name" value="PMP22_EMP_MP20"/>
</dbReference>
<dbReference type="GeneTree" id="ENSGT00950000182696"/>
<evidence type="ECO:0000313" key="8">
    <source>
        <dbReference type="Proteomes" id="UP000694388"/>
    </source>
</evidence>
<dbReference type="GO" id="GO:0005886">
    <property type="term" value="C:plasma membrane"/>
    <property type="evidence" value="ECO:0007669"/>
    <property type="project" value="TreeGrafter"/>
</dbReference>
<comment type="similarity">
    <text evidence="2 6">Belongs to the PMP-22/EMP/MP20 family.</text>
</comment>
<dbReference type="InterPro" id="IPR004031">
    <property type="entry name" value="PMP22/EMP/MP20/Claudin"/>
</dbReference>
<dbReference type="PANTHER" id="PTHR10671:SF108">
    <property type="entry name" value="CLAUDIN FAMILY PROTEIN-RELATED"/>
    <property type="match status" value="1"/>
</dbReference>
<dbReference type="PANTHER" id="PTHR10671">
    <property type="entry name" value="EPITHELIAL MEMBRANE PROTEIN-RELATED"/>
    <property type="match status" value="1"/>
</dbReference>
<comment type="subcellular location">
    <subcellularLocation>
        <location evidence="1 6">Membrane</location>
        <topology evidence="1 6">Multi-pass membrane protein</topology>
    </subcellularLocation>
</comment>
<dbReference type="Ensembl" id="ENSEBUT00000007486.1">
    <property type="protein sequence ID" value="ENSEBUP00000007016.1"/>
    <property type="gene ID" value="ENSEBUG00000004602.1"/>
</dbReference>
<dbReference type="InterPro" id="IPR050579">
    <property type="entry name" value="PMP-22/EMP/MP20-like"/>
</dbReference>
<comment type="caution">
    <text evidence="6">Lacks conserved residue(s) required for the propagation of feature annotation.</text>
</comment>
<feature type="transmembrane region" description="Helical" evidence="6">
    <location>
        <begin position="98"/>
        <end position="121"/>
    </location>
</feature>
<organism evidence="7 8">
    <name type="scientific">Eptatretus burgeri</name>
    <name type="common">Inshore hagfish</name>
    <dbReference type="NCBI Taxonomy" id="7764"/>
    <lineage>
        <taxon>Eukaryota</taxon>
        <taxon>Metazoa</taxon>
        <taxon>Chordata</taxon>
        <taxon>Craniata</taxon>
        <taxon>Vertebrata</taxon>
        <taxon>Cyclostomata</taxon>
        <taxon>Myxini</taxon>
        <taxon>Myxiniformes</taxon>
        <taxon>Myxinidae</taxon>
        <taxon>Eptatretinae</taxon>
        <taxon>Eptatretus</taxon>
    </lineage>
</organism>
<name>A0A8C4NI00_EPTBU</name>
<accession>A0A8C4NI00</accession>
<evidence type="ECO:0000256" key="2">
    <source>
        <dbReference type="ARBA" id="ARBA00006864"/>
    </source>
</evidence>
<dbReference type="Proteomes" id="UP000694388">
    <property type="component" value="Unplaced"/>
</dbReference>
<dbReference type="PROSITE" id="PS01222">
    <property type="entry name" value="PMP22_2"/>
    <property type="match status" value="1"/>
</dbReference>
<dbReference type="AlphaFoldDB" id="A0A8C4NI00"/>
<sequence length="125" mass="14281">MDSKWGCSNTPYIGEQNSKECTTSTNVIRWLQAVQAFMILSIIFCIISLVVFLAQLFFFLEHGDMFHITGAFQLLACLCVMVAASMYTARFSKTPLKWGYSFILAWCAFPLTLFTGILYFIMKKK</sequence>
<dbReference type="Pfam" id="PF00822">
    <property type="entry name" value="PMP22_Claudin"/>
    <property type="match status" value="1"/>
</dbReference>
<keyword evidence="5 6" id="KW-0472">Membrane</keyword>
<evidence type="ECO:0000256" key="4">
    <source>
        <dbReference type="ARBA" id="ARBA00022989"/>
    </source>
</evidence>
<evidence type="ECO:0000256" key="5">
    <source>
        <dbReference type="ARBA" id="ARBA00023136"/>
    </source>
</evidence>
<dbReference type="Gene3D" id="1.20.140.150">
    <property type="match status" value="1"/>
</dbReference>
<evidence type="ECO:0000313" key="7">
    <source>
        <dbReference type="Ensembl" id="ENSEBUP00000007016.1"/>
    </source>
</evidence>